<dbReference type="Proteomes" id="UP000717835">
    <property type="component" value="Unassembled WGS sequence"/>
</dbReference>
<gene>
    <name evidence="13" type="ORF">H7U35_10460</name>
    <name evidence="12" type="ORF">K8W02_09505</name>
</gene>
<dbReference type="SUPFAM" id="SSF53155">
    <property type="entry name" value="Methylated DNA-protein cysteine methyltransferase domain"/>
    <property type="match status" value="1"/>
</dbReference>
<reference evidence="13 15" key="3">
    <citation type="journal article" date="2021" name="Sci. Rep.">
        <title>The distribution of antibiotic resistance genes in chicken gut microbiota commensals.</title>
        <authorList>
            <person name="Juricova H."/>
            <person name="Matiasovicova J."/>
            <person name="Kubasova T."/>
            <person name="Cejkova D."/>
            <person name="Rychlik I."/>
        </authorList>
    </citation>
    <scope>NUCLEOTIDE SEQUENCE [LARGE SCALE GENOMIC DNA]</scope>
    <source>
        <strain evidence="13 15">An772</strain>
    </source>
</reference>
<evidence type="ECO:0000313" key="14">
    <source>
        <dbReference type="Proteomes" id="UP000717835"/>
    </source>
</evidence>
<evidence type="ECO:0000313" key="15">
    <source>
        <dbReference type="Proteomes" id="UP000766986"/>
    </source>
</evidence>
<dbReference type="PANTHER" id="PTHR10815">
    <property type="entry name" value="METHYLATED-DNA--PROTEIN-CYSTEINE METHYLTRANSFERASE"/>
    <property type="match status" value="1"/>
</dbReference>
<dbReference type="GO" id="GO:0006307">
    <property type="term" value="P:DNA alkylation repair"/>
    <property type="evidence" value="ECO:0007669"/>
    <property type="project" value="UniProtKB-UniRule"/>
</dbReference>
<dbReference type="SUPFAM" id="SSF46767">
    <property type="entry name" value="Methylated DNA-protein cysteine methyltransferase, C-terminal domain"/>
    <property type="match status" value="1"/>
</dbReference>
<feature type="active site" description="Nucleophile; methyl group acceptor" evidence="9">
    <location>
        <position position="141"/>
    </location>
</feature>
<evidence type="ECO:0000256" key="2">
    <source>
        <dbReference type="ARBA" id="ARBA00008711"/>
    </source>
</evidence>
<dbReference type="InterPro" id="IPR001497">
    <property type="entry name" value="MethylDNA_cys_MeTrfase_AS"/>
</dbReference>
<dbReference type="AlphaFoldDB" id="A0A921HZE8"/>
<dbReference type="NCBIfam" id="TIGR00589">
    <property type="entry name" value="ogt"/>
    <property type="match status" value="1"/>
</dbReference>
<dbReference type="GO" id="GO:0005737">
    <property type="term" value="C:cytoplasm"/>
    <property type="evidence" value="ECO:0007669"/>
    <property type="project" value="UniProtKB-SubCell"/>
</dbReference>
<accession>A0A921HZE8</accession>
<comment type="similarity">
    <text evidence="2 9">Belongs to the MGMT family.</text>
</comment>
<dbReference type="Proteomes" id="UP000766986">
    <property type="component" value="Unassembled WGS sequence"/>
</dbReference>
<protein>
    <recommendedName>
        <fullName evidence="9">Methylated-DNA--protein-cysteine methyltransferase</fullName>
        <ecNumber evidence="9">2.1.1.63</ecNumber>
    </recommendedName>
    <alternativeName>
        <fullName evidence="9">6-O-methylguanine-DNA methyltransferase</fullName>
        <shortName evidence="9">MGMT</shortName>
    </alternativeName>
    <alternativeName>
        <fullName evidence="9">O-6-methylguanine-DNA-alkyltransferase</fullName>
    </alternativeName>
</protein>
<dbReference type="Gene3D" id="1.10.10.10">
    <property type="entry name" value="Winged helix-like DNA-binding domain superfamily/Winged helix DNA-binding domain"/>
    <property type="match status" value="1"/>
</dbReference>
<dbReference type="Pfam" id="PF02870">
    <property type="entry name" value="Methyltransf_1N"/>
    <property type="match status" value="1"/>
</dbReference>
<dbReference type="CDD" id="cd06445">
    <property type="entry name" value="ATase"/>
    <property type="match status" value="1"/>
</dbReference>
<dbReference type="PROSITE" id="PS00374">
    <property type="entry name" value="MGMT"/>
    <property type="match status" value="1"/>
</dbReference>
<proteinExistence type="inferred from homology"/>
<evidence type="ECO:0000256" key="3">
    <source>
        <dbReference type="ARBA" id="ARBA00022490"/>
    </source>
</evidence>
<keyword evidence="7 9" id="KW-0234">DNA repair</keyword>
<evidence type="ECO:0000256" key="8">
    <source>
        <dbReference type="ARBA" id="ARBA00049348"/>
    </source>
</evidence>
<evidence type="ECO:0000313" key="12">
    <source>
        <dbReference type="EMBL" id="HJF92601.1"/>
    </source>
</evidence>
<evidence type="ECO:0000256" key="6">
    <source>
        <dbReference type="ARBA" id="ARBA00022763"/>
    </source>
</evidence>
<name>A0A921HZE8_9BACT</name>
<evidence type="ECO:0000259" key="11">
    <source>
        <dbReference type="Pfam" id="PF02870"/>
    </source>
</evidence>
<dbReference type="InterPro" id="IPR023546">
    <property type="entry name" value="MGMT"/>
</dbReference>
<dbReference type="RefSeq" id="WP_205095850.1">
    <property type="nucleotide sequence ID" value="NZ_CALUIP010000055.1"/>
</dbReference>
<keyword evidence="6 9" id="KW-0227">DNA damage</keyword>
<comment type="miscellaneous">
    <text evidence="9">This enzyme catalyzes only one turnover and therefore is not strictly catalytic. According to one definition, an enzyme is a biocatalyst that acts repeatedly and over many reaction cycles.</text>
</comment>
<evidence type="ECO:0000256" key="1">
    <source>
        <dbReference type="ARBA" id="ARBA00001286"/>
    </source>
</evidence>
<dbReference type="FunFam" id="1.10.10.10:FF:000214">
    <property type="entry name" value="Methylated-DNA--protein-cysteine methyltransferase"/>
    <property type="match status" value="1"/>
</dbReference>
<keyword evidence="5 9" id="KW-0808">Transferase</keyword>
<dbReference type="Gene3D" id="3.30.160.70">
    <property type="entry name" value="Methylated DNA-protein cysteine methyltransferase domain"/>
    <property type="match status" value="1"/>
</dbReference>
<evidence type="ECO:0000256" key="4">
    <source>
        <dbReference type="ARBA" id="ARBA00022603"/>
    </source>
</evidence>
<evidence type="ECO:0000259" key="10">
    <source>
        <dbReference type="Pfam" id="PF01035"/>
    </source>
</evidence>
<reference evidence="12" key="2">
    <citation type="journal article" date="2021" name="PeerJ">
        <title>Extensive microbial diversity within the chicken gut microbiome revealed by metagenomics and culture.</title>
        <authorList>
            <person name="Gilroy R."/>
            <person name="Ravi A."/>
            <person name="Getino M."/>
            <person name="Pursley I."/>
            <person name="Horton D.L."/>
            <person name="Alikhan N.F."/>
            <person name="Baker D."/>
            <person name="Gharbi K."/>
            <person name="Hall N."/>
            <person name="Watson M."/>
            <person name="Adriaenssens E.M."/>
            <person name="Foster-Nyarko E."/>
            <person name="Jarju S."/>
            <person name="Secka A."/>
            <person name="Antonio M."/>
            <person name="Oren A."/>
            <person name="Chaudhuri R.R."/>
            <person name="La Ragione R."/>
            <person name="Hildebrand F."/>
            <person name="Pallen M.J."/>
        </authorList>
    </citation>
    <scope>NUCLEOTIDE SEQUENCE</scope>
    <source>
        <strain evidence="12">CHK55-1828</strain>
    </source>
</reference>
<evidence type="ECO:0000313" key="13">
    <source>
        <dbReference type="EMBL" id="MBM6735637.1"/>
    </source>
</evidence>
<sequence>MPMKNLITVQQYVSPCGVLLLGALEGRLCLCDWLESRCRARVEERVARLLQAEYRPGTDEVLAMAARQLDEYFAGCRQEFDVPLLPVGTDFQLAVWRELLTIPYGEICTYAAQAERMGMPRAVRAVAAANGQNALSLFIPCHRVVGHGGRLTGYAGGLEAKRFLLDLEAACAPQVRALNTGAAF</sequence>
<dbReference type="HAMAP" id="MF_00772">
    <property type="entry name" value="OGT"/>
    <property type="match status" value="1"/>
</dbReference>
<evidence type="ECO:0000256" key="7">
    <source>
        <dbReference type="ARBA" id="ARBA00023204"/>
    </source>
</evidence>
<feature type="domain" description="Methylated-DNA-[protein]-cysteine S-methyltransferase DNA binding" evidence="10">
    <location>
        <begin position="90"/>
        <end position="169"/>
    </location>
</feature>
<feature type="domain" description="Methylguanine DNA methyltransferase ribonuclease-like" evidence="11">
    <location>
        <begin position="12"/>
        <end position="85"/>
    </location>
</feature>
<dbReference type="InterPro" id="IPR014048">
    <property type="entry name" value="MethylDNA_cys_MeTrfase_DNA-bd"/>
</dbReference>
<dbReference type="GO" id="GO:0032259">
    <property type="term" value="P:methylation"/>
    <property type="evidence" value="ECO:0007669"/>
    <property type="project" value="UniProtKB-KW"/>
</dbReference>
<dbReference type="EMBL" id="DYVX01000077">
    <property type="protein sequence ID" value="HJF92601.1"/>
    <property type="molecule type" value="Genomic_DNA"/>
</dbReference>
<reference evidence="12" key="4">
    <citation type="submission" date="2021-09" db="EMBL/GenBank/DDBJ databases">
        <authorList>
            <person name="Gilroy R."/>
        </authorList>
    </citation>
    <scope>NUCLEOTIDE SEQUENCE</scope>
    <source>
        <strain evidence="12">CHK55-1828</strain>
    </source>
</reference>
<dbReference type="InterPro" id="IPR036631">
    <property type="entry name" value="MGMT_N_sf"/>
</dbReference>
<comment type="catalytic activity">
    <reaction evidence="1 9">
        <text>a 4-O-methyl-thymidine in DNA + L-cysteinyl-[protein] = a thymidine in DNA + S-methyl-L-cysteinyl-[protein]</text>
        <dbReference type="Rhea" id="RHEA:53428"/>
        <dbReference type="Rhea" id="RHEA-COMP:10131"/>
        <dbReference type="Rhea" id="RHEA-COMP:10132"/>
        <dbReference type="Rhea" id="RHEA-COMP:13555"/>
        <dbReference type="Rhea" id="RHEA-COMP:13556"/>
        <dbReference type="ChEBI" id="CHEBI:29950"/>
        <dbReference type="ChEBI" id="CHEBI:82612"/>
        <dbReference type="ChEBI" id="CHEBI:137386"/>
        <dbReference type="ChEBI" id="CHEBI:137387"/>
        <dbReference type="EC" id="2.1.1.63"/>
    </reaction>
</comment>
<dbReference type="Pfam" id="PF01035">
    <property type="entry name" value="DNA_binding_1"/>
    <property type="match status" value="1"/>
</dbReference>
<evidence type="ECO:0000256" key="9">
    <source>
        <dbReference type="HAMAP-Rule" id="MF_00772"/>
    </source>
</evidence>
<comment type="subcellular location">
    <subcellularLocation>
        <location evidence="9">Cytoplasm</location>
    </subcellularLocation>
</comment>
<comment type="function">
    <text evidence="9">Involved in the cellular defense against the biological effects of O6-methylguanine (O6-MeG) and O4-methylthymine (O4-MeT) in DNA. Repairs the methylated nucleobase in DNA by stoichiometrically transferring the methyl group to a cysteine residue in the enzyme. This is a suicide reaction: the enzyme is irreversibly inactivated.</text>
</comment>
<organism evidence="12 14">
    <name type="scientific">Mediterranea massiliensis</name>
    <dbReference type="NCBI Taxonomy" id="1841865"/>
    <lineage>
        <taxon>Bacteria</taxon>
        <taxon>Pseudomonadati</taxon>
        <taxon>Bacteroidota</taxon>
        <taxon>Bacteroidia</taxon>
        <taxon>Bacteroidales</taxon>
        <taxon>Bacteroidaceae</taxon>
        <taxon>Mediterranea</taxon>
    </lineage>
</organism>
<evidence type="ECO:0000256" key="5">
    <source>
        <dbReference type="ARBA" id="ARBA00022679"/>
    </source>
</evidence>
<comment type="catalytic activity">
    <reaction evidence="8 9">
        <text>a 6-O-methyl-2'-deoxyguanosine in DNA + L-cysteinyl-[protein] = S-methyl-L-cysteinyl-[protein] + a 2'-deoxyguanosine in DNA</text>
        <dbReference type="Rhea" id="RHEA:24000"/>
        <dbReference type="Rhea" id="RHEA-COMP:10131"/>
        <dbReference type="Rhea" id="RHEA-COMP:10132"/>
        <dbReference type="Rhea" id="RHEA-COMP:11367"/>
        <dbReference type="Rhea" id="RHEA-COMP:11368"/>
        <dbReference type="ChEBI" id="CHEBI:29950"/>
        <dbReference type="ChEBI" id="CHEBI:82612"/>
        <dbReference type="ChEBI" id="CHEBI:85445"/>
        <dbReference type="ChEBI" id="CHEBI:85448"/>
        <dbReference type="EC" id="2.1.1.63"/>
    </reaction>
</comment>
<dbReference type="InterPro" id="IPR036217">
    <property type="entry name" value="MethylDNA_cys_MeTrfase_DNAb"/>
</dbReference>
<keyword evidence="4 9" id="KW-0489">Methyltransferase</keyword>
<reference evidence="13" key="1">
    <citation type="submission" date="2020-08" db="EMBL/GenBank/DDBJ databases">
        <authorList>
            <person name="Cejkova D."/>
            <person name="Kubasova T."/>
            <person name="Jahodarova E."/>
            <person name="Rychlik I."/>
        </authorList>
    </citation>
    <scope>NUCLEOTIDE SEQUENCE</scope>
    <source>
        <strain evidence="13">An772</strain>
    </source>
</reference>
<dbReference type="GO" id="GO:0003908">
    <property type="term" value="F:methylated-DNA-[protein]-cysteine S-methyltransferase activity"/>
    <property type="evidence" value="ECO:0007669"/>
    <property type="project" value="UniProtKB-UniRule"/>
</dbReference>
<keyword evidence="15" id="KW-1185">Reference proteome</keyword>
<dbReference type="PANTHER" id="PTHR10815:SF5">
    <property type="entry name" value="METHYLATED-DNA--PROTEIN-CYSTEINE METHYLTRANSFERASE"/>
    <property type="match status" value="1"/>
</dbReference>
<keyword evidence="3 9" id="KW-0963">Cytoplasm</keyword>
<dbReference type="EMBL" id="JACLYZ010000023">
    <property type="protein sequence ID" value="MBM6735637.1"/>
    <property type="molecule type" value="Genomic_DNA"/>
</dbReference>
<dbReference type="EC" id="2.1.1.63" evidence="9"/>
<comment type="caution">
    <text evidence="12">The sequence shown here is derived from an EMBL/GenBank/DDBJ whole genome shotgun (WGS) entry which is preliminary data.</text>
</comment>
<dbReference type="InterPro" id="IPR008332">
    <property type="entry name" value="MethylG_MeTrfase_N"/>
</dbReference>
<dbReference type="InterPro" id="IPR036388">
    <property type="entry name" value="WH-like_DNA-bd_sf"/>
</dbReference>